<dbReference type="OrthoDB" id="2943090at2"/>
<organism evidence="2 3">
    <name type="scientific">Fictibacillus arsenicus</name>
    <dbReference type="NCBI Taxonomy" id="255247"/>
    <lineage>
        <taxon>Bacteria</taxon>
        <taxon>Bacillati</taxon>
        <taxon>Bacillota</taxon>
        <taxon>Bacilli</taxon>
        <taxon>Bacillales</taxon>
        <taxon>Fictibacillaceae</taxon>
        <taxon>Fictibacillus</taxon>
    </lineage>
</organism>
<protein>
    <submittedName>
        <fullName evidence="2">Uncharacterized protein</fullName>
    </submittedName>
</protein>
<proteinExistence type="predicted"/>
<accession>A0A1V3GAG6</accession>
<dbReference type="AlphaFoldDB" id="A0A1V3GAG6"/>
<dbReference type="Proteomes" id="UP000188597">
    <property type="component" value="Unassembled WGS sequence"/>
</dbReference>
<evidence type="ECO:0000313" key="2">
    <source>
        <dbReference type="EMBL" id="OOE13810.1"/>
    </source>
</evidence>
<dbReference type="EMBL" id="MQMF01000001">
    <property type="protein sequence ID" value="OOE13810.1"/>
    <property type="molecule type" value="Genomic_DNA"/>
</dbReference>
<feature type="region of interest" description="Disordered" evidence="1">
    <location>
        <begin position="1"/>
        <end position="55"/>
    </location>
</feature>
<reference evidence="2 3" key="1">
    <citation type="submission" date="2016-11" db="EMBL/GenBank/DDBJ databases">
        <authorList>
            <person name="Jaros S."/>
            <person name="Januszkiewicz K."/>
            <person name="Wedrychowicz H."/>
        </authorList>
    </citation>
    <scope>NUCLEOTIDE SEQUENCE [LARGE SCALE GENOMIC DNA]</scope>
    <source>
        <strain evidence="2 3">Con a/3</strain>
    </source>
</reference>
<comment type="caution">
    <text evidence="2">The sequence shown here is derived from an EMBL/GenBank/DDBJ whole genome shotgun (WGS) entry which is preliminary data.</text>
</comment>
<gene>
    <name evidence="2" type="ORF">UN64_00935</name>
</gene>
<feature type="compositionally biased region" description="Polar residues" evidence="1">
    <location>
        <begin position="1"/>
        <end position="27"/>
    </location>
</feature>
<evidence type="ECO:0000256" key="1">
    <source>
        <dbReference type="SAM" id="MobiDB-lite"/>
    </source>
</evidence>
<sequence>MKITFSSCDVTLSKPSLSCGTSGTGETPNYPKGEGGSPPAPRKASTCNGNQPLSSETRIARTDVVEIFEFLSRIVYIRTIFIAFS</sequence>
<name>A0A1V3GAG6_9BACL</name>
<feature type="compositionally biased region" description="Polar residues" evidence="1">
    <location>
        <begin position="45"/>
        <end position="55"/>
    </location>
</feature>
<evidence type="ECO:0000313" key="3">
    <source>
        <dbReference type="Proteomes" id="UP000188597"/>
    </source>
</evidence>